<evidence type="ECO:0000256" key="7">
    <source>
        <dbReference type="SAM" id="Phobius"/>
    </source>
</evidence>
<evidence type="ECO:0000313" key="9">
    <source>
        <dbReference type="EnsemblFungi" id="FOXG_15275P0"/>
    </source>
</evidence>
<dbReference type="InterPro" id="IPR049326">
    <property type="entry name" value="Rhodopsin_dom_fungi"/>
</dbReference>
<sequence>MAKLESKQTDLWVVLFVTFAAATIITILRLLSRRLKRIPLSWDDYFALCGYLFYAFGLFFAKVSILSLYWRMFRVSNIRLPIQILFGCAIIWIIFRVCGYCAIEDKKFFFGTTLVHAAIDIAILILPMWQIGKLQLPMIQKAGIMVMFTFGFFRGQSDQRLWYALIPPCTQRYLTCTASLPTIRPACTYIFTCTHPRTRTGASSGSYPNSYGRSQTKQSIRLDTINKSTPNDESSSTHQLADSDDGGGRGSVSDFESHAIDRFRPAGNKYTSTVTGQSPGTGEFGANFGGILVKNETTVHVSKH</sequence>
<name>A0A0D2YG37_FUSOF</name>
<evidence type="ECO:0000256" key="6">
    <source>
        <dbReference type="SAM" id="MobiDB-lite"/>
    </source>
</evidence>
<protein>
    <recommendedName>
        <fullName evidence="8">Rhodopsin domain-containing protein</fullName>
    </recommendedName>
</protein>
<evidence type="ECO:0000259" key="8">
    <source>
        <dbReference type="Pfam" id="PF20684"/>
    </source>
</evidence>
<dbReference type="InterPro" id="IPR052337">
    <property type="entry name" value="SAT4-like"/>
</dbReference>
<dbReference type="EnsemblFungi" id="FOXG_15275T0">
    <property type="protein sequence ID" value="FOXG_15275P0"/>
    <property type="gene ID" value="FOXG_15275"/>
</dbReference>
<keyword evidence="2 7" id="KW-0812">Transmembrane</keyword>
<comment type="subcellular location">
    <subcellularLocation>
        <location evidence="1">Membrane</location>
        <topology evidence="1">Multi-pass membrane protein</topology>
    </subcellularLocation>
</comment>
<proteinExistence type="inferred from homology"/>
<evidence type="ECO:0000256" key="2">
    <source>
        <dbReference type="ARBA" id="ARBA00022692"/>
    </source>
</evidence>
<feature type="compositionally biased region" description="Polar residues" evidence="6">
    <location>
        <begin position="200"/>
        <end position="240"/>
    </location>
</feature>
<feature type="region of interest" description="Disordered" evidence="6">
    <location>
        <begin position="200"/>
        <end position="254"/>
    </location>
</feature>
<feature type="transmembrane region" description="Helical" evidence="7">
    <location>
        <begin position="82"/>
        <end position="103"/>
    </location>
</feature>
<feature type="transmembrane region" description="Helical" evidence="7">
    <location>
        <begin position="51"/>
        <end position="70"/>
    </location>
</feature>
<evidence type="ECO:0000313" key="10">
    <source>
        <dbReference type="Proteomes" id="UP000002489"/>
    </source>
</evidence>
<accession>A0A0D2YG37</accession>
<feature type="transmembrane region" description="Helical" evidence="7">
    <location>
        <begin position="108"/>
        <end position="129"/>
    </location>
</feature>
<evidence type="ECO:0000256" key="1">
    <source>
        <dbReference type="ARBA" id="ARBA00004141"/>
    </source>
</evidence>
<keyword evidence="4 7" id="KW-0472">Membrane</keyword>
<comment type="similarity">
    <text evidence="5">Belongs to the SAT4 family.</text>
</comment>
<organism evidence="9 10">
    <name type="scientific">Fusarium oxysporum (strain Fo5176)</name>
    <name type="common">Fusarium vascular wilt</name>
    <dbReference type="NCBI Taxonomy" id="660025"/>
    <lineage>
        <taxon>Eukaryota</taxon>
        <taxon>Fungi</taxon>
        <taxon>Dikarya</taxon>
        <taxon>Ascomycota</taxon>
        <taxon>Pezizomycotina</taxon>
        <taxon>Sordariomycetes</taxon>
        <taxon>Hypocreomycetidae</taxon>
        <taxon>Hypocreales</taxon>
        <taxon>Nectriaceae</taxon>
        <taxon>Fusarium</taxon>
        <taxon>Fusarium oxysporum species complex</taxon>
    </lineage>
</organism>
<feature type="domain" description="Rhodopsin" evidence="8">
    <location>
        <begin position="103"/>
        <end position="153"/>
    </location>
</feature>
<reference evidence="9" key="2">
    <citation type="submission" date="2025-08" db="UniProtKB">
        <authorList>
            <consortium name="EnsemblFungi"/>
        </authorList>
    </citation>
    <scope>IDENTIFICATION</scope>
    <source>
        <strain evidence="9">4287 / CBS 123668 / FGSC 9935 / NRRL 34936</strain>
    </source>
</reference>
<feature type="region of interest" description="Disordered" evidence="6">
    <location>
        <begin position="266"/>
        <end position="285"/>
    </location>
</feature>
<feature type="transmembrane region" description="Helical" evidence="7">
    <location>
        <begin position="12"/>
        <end position="31"/>
    </location>
</feature>
<dbReference type="Proteomes" id="UP000002489">
    <property type="component" value="Unassembled WGS sequence"/>
</dbReference>
<reference evidence="10" key="1">
    <citation type="journal article" date="2012" name="Mol. Plant Microbe Interact.">
        <title>A highly conserved effector in Fusarium oxysporum is required for full virulence on Arabidopsis.</title>
        <authorList>
            <person name="Thatcher L.F."/>
            <person name="Gardiner D.M."/>
            <person name="Kazan K."/>
            <person name="Manners J."/>
        </authorList>
    </citation>
    <scope>NUCLEOTIDE SEQUENCE [LARGE SCALE GENOMIC DNA]</scope>
    <source>
        <strain evidence="10">Fo5176</strain>
    </source>
</reference>
<dbReference type="PANTHER" id="PTHR33048">
    <property type="entry name" value="PTH11-LIKE INTEGRAL MEMBRANE PROTEIN (AFU_ORTHOLOGUE AFUA_5G11245)"/>
    <property type="match status" value="1"/>
</dbReference>
<evidence type="ECO:0000256" key="5">
    <source>
        <dbReference type="ARBA" id="ARBA00038359"/>
    </source>
</evidence>
<dbReference type="GO" id="GO:0016020">
    <property type="term" value="C:membrane"/>
    <property type="evidence" value="ECO:0007669"/>
    <property type="project" value="UniProtKB-SubCell"/>
</dbReference>
<dbReference type="AlphaFoldDB" id="A0A0D2YG37"/>
<keyword evidence="3 7" id="KW-1133">Transmembrane helix</keyword>
<dbReference type="PANTHER" id="PTHR33048:SF47">
    <property type="entry name" value="INTEGRAL MEMBRANE PROTEIN-RELATED"/>
    <property type="match status" value="1"/>
</dbReference>
<feature type="compositionally biased region" description="Polar residues" evidence="6">
    <location>
        <begin position="269"/>
        <end position="280"/>
    </location>
</feature>
<evidence type="ECO:0000256" key="4">
    <source>
        <dbReference type="ARBA" id="ARBA00023136"/>
    </source>
</evidence>
<dbReference type="Pfam" id="PF20684">
    <property type="entry name" value="Fung_rhodopsin"/>
    <property type="match status" value="1"/>
</dbReference>
<evidence type="ECO:0000256" key="3">
    <source>
        <dbReference type="ARBA" id="ARBA00022989"/>
    </source>
</evidence>